<feature type="transmembrane region" description="Helical" evidence="1">
    <location>
        <begin position="18"/>
        <end position="36"/>
    </location>
</feature>
<evidence type="ECO:0000256" key="1">
    <source>
        <dbReference type="SAM" id="Phobius"/>
    </source>
</evidence>
<keyword evidence="1" id="KW-0812">Transmembrane</keyword>
<keyword evidence="1" id="KW-0472">Membrane</keyword>
<feature type="transmembrane region" description="Helical" evidence="1">
    <location>
        <begin position="174"/>
        <end position="194"/>
    </location>
</feature>
<organism evidence="2 3">
    <name type="scientific">Nocardioides piscis</name>
    <dbReference type="NCBI Taxonomy" id="2714938"/>
    <lineage>
        <taxon>Bacteria</taxon>
        <taxon>Bacillati</taxon>
        <taxon>Actinomycetota</taxon>
        <taxon>Actinomycetes</taxon>
        <taxon>Propionibacteriales</taxon>
        <taxon>Nocardioidaceae</taxon>
        <taxon>Nocardioides</taxon>
    </lineage>
</organism>
<dbReference type="RefSeq" id="WP_166317557.1">
    <property type="nucleotide sequence ID" value="NZ_CP049866.1"/>
</dbReference>
<gene>
    <name evidence="2" type="ORF">G7071_08895</name>
</gene>
<keyword evidence="1" id="KW-1133">Transmembrane helix</keyword>
<protein>
    <recommendedName>
        <fullName evidence="4">PH domain-containing protein</fullName>
    </recommendedName>
</protein>
<evidence type="ECO:0000313" key="2">
    <source>
        <dbReference type="EMBL" id="QIK75537.1"/>
    </source>
</evidence>
<name>A0A6G7YG06_9ACTN</name>
<feature type="transmembrane region" description="Helical" evidence="1">
    <location>
        <begin position="42"/>
        <end position="62"/>
    </location>
</feature>
<keyword evidence="3" id="KW-1185">Reference proteome</keyword>
<dbReference type="EMBL" id="CP049866">
    <property type="protein sequence ID" value="QIK75537.1"/>
    <property type="molecule type" value="Genomic_DNA"/>
</dbReference>
<accession>A0A6G7YG06</accession>
<proteinExistence type="predicted"/>
<dbReference type="Proteomes" id="UP000502035">
    <property type="component" value="Chromosome"/>
</dbReference>
<dbReference type="AlphaFoldDB" id="A0A6G7YG06"/>
<reference evidence="2 3" key="1">
    <citation type="submission" date="2020-03" db="EMBL/GenBank/DDBJ databases">
        <title>Nocardioides sp. nov., isolated from fish.</title>
        <authorList>
            <person name="Hyun D.-W."/>
            <person name="Bae J.-W."/>
        </authorList>
    </citation>
    <scope>NUCLEOTIDE SEQUENCE [LARGE SCALE GENOMIC DNA]</scope>
    <source>
        <strain evidence="2 3">HDW12A</strain>
    </source>
</reference>
<sequence>MPGQHEEAQTIRPTAGRFLGSFVAVTAAVVAVVAIRESEASWAAGAVLVGVLAWAAMLRPTLTVTADELVMRNMVDTIRIPLAAIEQLAVTQVLAVRAGKRYVSPVVGKSWGKDVVAERRGWTRSEEVRVAGVDYADFVVEDLHRRMERARTAAGVTLLSDEQAELARGVRRQVAWLPTGLLLASAVALVAALLL</sequence>
<evidence type="ECO:0008006" key="4">
    <source>
        <dbReference type="Google" id="ProtNLM"/>
    </source>
</evidence>
<evidence type="ECO:0000313" key="3">
    <source>
        <dbReference type="Proteomes" id="UP000502035"/>
    </source>
</evidence>
<dbReference type="KEGG" id="npi:G7071_08895"/>